<reference evidence="2" key="1">
    <citation type="submission" date="2023-08" db="EMBL/GenBank/DDBJ databases">
        <title>Black Yeasts Isolated from many extreme environments.</title>
        <authorList>
            <person name="Coleine C."/>
            <person name="Stajich J.E."/>
            <person name="Selbmann L."/>
        </authorList>
    </citation>
    <scope>NUCLEOTIDE SEQUENCE</scope>
    <source>
        <strain evidence="2">CCFEE 5810</strain>
    </source>
</reference>
<organism evidence="2 3">
    <name type="scientific">Elasticomyces elasticus</name>
    <dbReference type="NCBI Taxonomy" id="574655"/>
    <lineage>
        <taxon>Eukaryota</taxon>
        <taxon>Fungi</taxon>
        <taxon>Dikarya</taxon>
        <taxon>Ascomycota</taxon>
        <taxon>Pezizomycotina</taxon>
        <taxon>Dothideomycetes</taxon>
        <taxon>Dothideomycetidae</taxon>
        <taxon>Mycosphaerellales</taxon>
        <taxon>Teratosphaeriaceae</taxon>
        <taxon>Elasticomyces</taxon>
    </lineage>
</organism>
<dbReference type="AlphaFoldDB" id="A0AAN7WAF9"/>
<name>A0AAN7WAF9_9PEZI</name>
<feature type="domain" description="C2H2-type" evidence="1">
    <location>
        <begin position="153"/>
        <end position="177"/>
    </location>
</feature>
<feature type="domain" description="C2H2-type" evidence="1">
    <location>
        <begin position="182"/>
        <end position="211"/>
    </location>
</feature>
<proteinExistence type="predicted"/>
<gene>
    <name evidence="2" type="ORF">LTR97_006273</name>
</gene>
<evidence type="ECO:0000313" key="2">
    <source>
        <dbReference type="EMBL" id="KAK5698627.1"/>
    </source>
</evidence>
<evidence type="ECO:0000313" key="3">
    <source>
        <dbReference type="Proteomes" id="UP001310594"/>
    </source>
</evidence>
<accession>A0AAN7WAF9</accession>
<evidence type="ECO:0000259" key="1">
    <source>
        <dbReference type="SMART" id="SM00355"/>
    </source>
</evidence>
<dbReference type="Gene3D" id="3.30.160.60">
    <property type="entry name" value="Classic Zinc Finger"/>
    <property type="match status" value="1"/>
</dbReference>
<protein>
    <recommendedName>
        <fullName evidence="1">C2H2-type domain-containing protein</fullName>
    </recommendedName>
</protein>
<dbReference type="SMART" id="SM00355">
    <property type="entry name" value="ZnF_C2H2"/>
    <property type="match status" value="2"/>
</dbReference>
<dbReference type="EMBL" id="JAVRQU010000009">
    <property type="protein sequence ID" value="KAK5698627.1"/>
    <property type="molecule type" value="Genomic_DNA"/>
</dbReference>
<dbReference type="InterPro" id="IPR013087">
    <property type="entry name" value="Znf_C2H2_type"/>
</dbReference>
<sequence>MEWHTFSDTLANERIANTADWLEDAIARDLDSSAAASTYEQLSGLEAEVLTVHGQADTGARVSDCVLEHKSAGTAGNAHDGTVHAHNLDVNNRPSHAQFADGFQTENGWVADHGPDAQLVNNVASHNAAPVLGHITVCYRPSDAPLGSTPESLQCGICMSNKLFNRRFELERHMTTHFPGQYPCMQLGCAFTGARAFRRSDKLVKHKREAHGV</sequence>
<comment type="caution">
    <text evidence="2">The sequence shown here is derived from an EMBL/GenBank/DDBJ whole genome shotgun (WGS) entry which is preliminary data.</text>
</comment>
<dbReference type="Proteomes" id="UP001310594">
    <property type="component" value="Unassembled WGS sequence"/>
</dbReference>